<organism evidence="2 3">
    <name type="scientific">Colletotrichum melonis</name>
    <dbReference type="NCBI Taxonomy" id="1209925"/>
    <lineage>
        <taxon>Eukaryota</taxon>
        <taxon>Fungi</taxon>
        <taxon>Dikarya</taxon>
        <taxon>Ascomycota</taxon>
        <taxon>Pezizomycotina</taxon>
        <taxon>Sordariomycetes</taxon>
        <taxon>Hypocreomycetidae</taxon>
        <taxon>Glomerellales</taxon>
        <taxon>Glomerellaceae</taxon>
        <taxon>Colletotrichum</taxon>
        <taxon>Colletotrichum acutatum species complex</taxon>
    </lineage>
</organism>
<evidence type="ECO:0000313" key="2">
    <source>
        <dbReference type="EMBL" id="KAK1446126.1"/>
    </source>
</evidence>
<gene>
    <name evidence="2" type="ORF">CMEL01_10369</name>
</gene>
<feature type="region of interest" description="Disordered" evidence="1">
    <location>
        <begin position="1"/>
        <end position="31"/>
    </location>
</feature>
<dbReference type="Proteomes" id="UP001239795">
    <property type="component" value="Unassembled WGS sequence"/>
</dbReference>
<sequence length="79" mass="8866">SLRCRRPTRSRLAYNHNHNHNHLSGTDKGSVLARGDCSVHPAECLANLYTQRSPHRMSPSRKIGQYSSPLSARFAMLPP</sequence>
<accession>A0AAI9TUR1</accession>
<protein>
    <submittedName>
        <fullName evidence="2">Uncharacterized protein</fullName>
    </submittedName>
</protein>
<feature type="non-terminal residue" evidence="2">
    <location>
        <position position="1"/>
    </location>
</feature>
<evidence type="ECO:0000256" key="1">
    <source>
        <dbReference type="SAM" id="MobiDB-lite"/>
    </source>
</evidence>
<name>A0AAI9TUR1_9PEZI</name>
<dbReference type="AlphaFoldDB" id="A0AAI9TUR1"/>
<dbReference type="EMBL" id="MLGG01000090">
    <property type="protein sequence ID" value="KAK1446126.1"/>
    <property type="molecule type" value="Genomic_DNA"/>
</dbReference>
<evidence type="ECO:0000313" key="3">
    <source>
        <dbReference type="Proteomes" id="UP001239795"/>
    </source>
</evidence>
<reference evidence="2 3" key="1">
    <citation type="submission" date="2016-10" db="EMBL/GenBank/DDBJ databases">
        <title>The genome sequence of Colletotrichum fioriniae PJ7.</title>
        <authorList>
            <person name="Baroncelli R."/>
        </authorList>
    </citation>
    <scope>NUCLEOTIDE SEQUENCE [LARGE SCALE GENOMIC DNA]</scope>
    <source>
        <strain evidence="2">Col 31</strain>
    </source>
</reference>
<keyword evidence="3" id="KW-1185">Reference proteome</keyword>
<comment type="caution">
    <text evidence="2">The sequence shown here is derived from an EMBL/GenBank/DDBJ whole genome shotgun (WGS) entry which is preliminary data.</text>
</comment>
<proteinExistence type="predicted"/>